<dbReference type="Pfam" id="PF15597">
    <property type="entry name" value="Imm59"/>
    <property type="match status" value="1"/>
</dbReference>
<evidence type="ECO:0000313" key="8">
    <source>
        <dbReference type="Proteomes" id="UP000269438"/>
    </source>
</evidence>
<dbReference type="Proteomes" id="UP000269438">
    <property type="component" value="Unassembled WGS sequence"/>
</dbReference>
<sequence length="581" mass="65472">MSVNHSFLADKPEFVDWFARADARVLADDGDSFVIGVEEIEHRVVLVPGGSVVINRFVRGEARGVEFQADRWIDAEKYLTFLFGNDVRERAQPRMQGIMLRLDSAVFPHGFDCEVRDSQFALTWTDPTGTHAVLCATRRQAREFAYYQRVSAAELRQSFDDPAGWPLLTNDLREMSITALNEDMVREAARDRLEAIIAEKGFGTYNLFGEPLRREFETGILFSDGVWTVHTTGERGYNYRERHYSDETEASRVFLSELKRNNHYLDAYVVAHQRMMQEHSDSVAKEAARARLEKIIVERGYRSYNLFRNTGQGEYETGILLENGVWTVYVTHERASEIYRKDFADEAEAYEMFLSHLQFNNEGRAQRDKERRLEETRLAHEVSVEPTGNFTGSDQGVTVFSPDSLGSPSQKGTATGRQDTGRISWALGLLAFAPIPVLNIVAAVVGMFAAYSPDENRGNQVAADNARNAANWALTVVTVGVLAGAYLWIVSSSSPEAQDGFFPLGLGFLLLPVIYITHLVVSICGTVIAGKNRVFRNRLAIPYLRAPRYTPEELADPDYFDDDFDDEEFGSPYPPAPPRGY</sequence>
<dbReference type="RefSeq" id="WP_121687240.1">
    <property type="nucleotide sequence ID" value="NZ_RCUY01000001.1"/>
</dbReference>
<keyword evidence="8" id="KW-1185">Reference proteome</keyword>
<evidence type="ECO:0000256" key="5">
    <source>
        <dbReference type="SAM" id="MobiDB-lite"/>
    </source>
</evidence>
<dbReference type="InterPro" id="IPR028954">
    <property type="entry name" value="Imm59"/>
</dbReference>
<feature type="compositionally biased region" description="Polar residues" evidence="5">
    <location>
        <begin position="404"/>
        <end position="417"/>
    </location>
</feature>
<gene>
    <name evidence="7" type="ORF">D9V34_01885</name>
</gene>
<organism evidence="7 8">
    <name type="scientific">Mycetocola lacteus</name>
    <dbReference type="NCBI Taxonomy" id="76637"/>
    <lineage>
        <taxon>Bacteria</taxon>
        <taxon>Bacillati</taxon>
        <taxon>Actinomycetota</taxon>
        <taxon>Actinomycetes</taxon>
        <taxon>Micrococcales</taxon>
        <taxon>Microbacteriaceae</taxon>
        <taxon>Mycetocola</taxon>
    </lineage>
</organism>
<feature type="transmembrane region" description="Helical" evidence="6">
    <location>
        <begin position="472"/>
        <end position="489"/>
    </location>
</feature>
<dbReference type="EMBL" id="RCUY01000001">
    <property type="protein sequence ID" value="RLP84770.1"/>
    <property type="molecule type" value="Genomic_DNA"/>
</dbReference>
<evidence type="ECO:0000256" key="4">
    <source>
        <dbReference type="ARBA" id="ARBA00023136"/>
    </source>
</evidence>
<dbReference type="OrthoDB" id="2216648at2"/>
<evidence type="ECO:0000313" key="7">
    <source>
        <dbReference type="EMBL" id="RLP84770.1"/>
    </source>
</evidence>
<accession>A0A3L7AYU9</accession>
<evidence type="ECO:0000256" key="2">
    <source>
        <dbReference type="ARBA" id="ARBA00022692"/>
    </source>
</evidence>
<feature type="compositionally biased region" description="Pro residues" evidence="5">
    <location>
        <begin position="572"/>
        <end position="581"/>
    </location>
</feature>
<evidence type="ECO:0000256" key="3">
    <source>
        <dbReference type="ARBA" id="ARBA00022989"/>
    </source>
</evidence>
<evidence type="ECO:0000256" key="6">
    <source>
        <dbReference type="SAM" id="Phobius"/>
    </source>
</evidence>
<comment type="caution">
    <text evidence="7">The sequence shown here is derived from an EMBL/GenBank/DDBJ whole genome shotgun (WGS) entry which is preliminary data.</text>
</comment>
<keyword evidence="4 6" id="KW-0472">Membrane</keyword>
<name>A0A3L7AYU9_9MICO</name>
<proteinExistence type="predicted"/>
<feature type="transmembrane region" description="Helical" evidence="6">
    <location>
        <begin position="501"/>
        <end position="529"/>
    </location>
</feature>
<comment type="subcellular location">
    <subcellularLocation>
        <location evidence="1">Membrane</location>
        <topology evidence="1">Multi-pass membrane protein</topology>
    </subcellularLocation>
</comment>
<feature type="region of interest" description="Disordered" evidence="5">
    <location>
        <begin position="392"/>
        <end position="417"/>
    </location>
</feature>
<feature type="region of interest" description="Disordered" evidence="5">
    <location>
        <begin position="553"/>
        <end position="581"/>
    </location>
</feature>
<dbReference type="AlphaFoldDB" id="A0A3L7AYU9"/>
<dbReference type="Pfam" id="PF09685">
    <property type="entry name" value="MamF_MmsF"/>
    <property type="match status" value="1"/>
</dbReference>
<dbReference type="InterPro" id="IPR019109">
    <property type="entry name" value="MamF_MmsF"/>
</dbReference>
<evidence type="ECO:0000256" key="1">
    <source>
        <dbReference type="ARBA" id="ARBA00004141"/>
    </source>
</evidence>
<feature type="compositionally biased region" description="Acidic residues" evidence="5">
    <location>
        <begin position="553"/>
        <end position="569"/>
    </location>
</feature>
<feature type="transmembrane region" description="Helical" evidence="6">
    <location>
        <begin position="425"/>
        <end position="451"/>
    </location>
</feature>
<keyword evidence="3 6" id="KW-1133">Transmembrane helix</keyword>
<protein>
    <submittedName>
        <fullName evidence="7">Uncharacterized protein</fullName>
    </submittedName>
</protein>
<reference evidence="7 8" key="1">
    <citation type="submission" date="2018-10" db="EMBL/GenBank/DDBJ databases">
        <authorList>
            <person name="Li J."/>
        </authorList>
    </citation>
    <scope>NUCLEOTIDE SEQUENCE [LARGE SCALE GENOMIC DNA]</scope>
    <source>
        <strain evidence="7 8">JCM 11654</strain>
    </source>
</reference>
<keyword evidence="2 6" id="KW-0812">Transmembrane</keyword>